<accession>A0A0N0NI26</accession>
<dbReference type="AlphaFoldDB" id="A0A0N0NI26"/>
<dbReference type="PANTHER" id="PTHR36156:SF2">
    <property type="entry name" value="CUPIN TYPE-2 DOMAIN-CONTAINING PROTEIN"/>
    <property type="match status" value="1"/>
</dbReference>
<evidence type="ECO:0008006" key="3">
    <source>
        <dbReference type="Google" id="ProtNLM"/>
    </source>
</evidence>
<name>A0A0N0NI26_9EURO</name>
<dbReference type="CDD" id="cd02231">
    <property type="entry name" value="cupin_BLL6423-like"/>
    <property type="match status" value="1"/>
</dbReference>
<dbReference type="EMBL" id="LFJN01000042">
    <property type="protein sequence ID" value="KPI35238.1"/>
    <property type="molecule type" value="Genomic_DNA"/>
</dbReference>
<dbReference type="SUPFAM" id="SSF51182">
    <property type="entry name" value="RmlC-like cupins"/>
    <property type="match status" value="1"/>
</dbReference>
<reference evidence="1 2" key="1">
    <citation type="submission" date="2015-06" db="EMBL/GenBank/DDBJ databases">
        <title>Draft genome of the ant-associated black yeast Phialophora attae CBS 131958.</title>
        <authorList>
            <person name="Moreno L.F."/>
            <person name="Stielow B.J."/>
            <person name="de Hoog S."/>
            <person name="Vicente V.A."/>
            <person name="Weiss V.A."/>
            <person name="de Vries M."/>
            <person name="Cruz L.M."/>
            <person name="Souza E.M."/>
        </authorList>
    </citation>
    <scope>NUCLEOTIDE SEQUENCE [LARGE SCALE GENOMIC DNA]</scope>
    <source>
        <strain evidence="1 2">CBS 131958</strain>
    </source>
</reference>
<evidence type="ECO:0000313" key="2">
    <source>
        <dbReference type="Proteomes" id="UP000038010"/>
    </source>
</evidence>
<dbReference type="RefSeq" id="XP_017995201.1">
    <property type="nucleotide sequence ID" value="XM_018143846.1"/>
</dbReference>
<dbReference type="PANTHER" id="PTHR36156">
    <property type="entry name" value="SLR2101 PROTEIN"/>
    <property type="match status" value="1"/>
</dbReference>
<evidence type="ECO:0000313" key="1">
    <source>
        <dbReference type="EMBL" id="KPI35238.1"/>
    </source>
</evidence>
<dbReference type="InterPro" id="IPR011051">
    <property type="entry name" value="RmlC_Cupin_sf"/>
</dbReference>
<sequence>MSEQPTISPITGLPNIKRLITDIDSNGKAVFSNIIDENLELKELTLIPFGGKESARVAVAYATNSFPTTLKDQTDINVFSEFQAKPPGVFVPNGSVLRYLDFPPGSKSPMHATKSLDYAIVIEGTIIAILDDGQERTMSRGDVLVQRGTNHAWLMPVVPNGLEWSTCS</sequence>
<organism evidence="1 2">
    <name type="scientific">Cyphellophora attinorum</name>
    <dbReference type="NCBI Taxonomy" id="1664694"/>
    <lineage>
        <taxon>Eukaryota</taxon>
        <taxon>Fungi</taxon>
        <taxon>Dikarya</taxon>
        <taxon>Ascomycota</taxon>
        <taxon>Pezizomycotina</taxon>
        <taxon>Eurotiomycetes</taxon>
        <taxon>Chaetothyriomycetidae</taxon>
        <taxon>Chaetothyriales</taxon>
        <taxon>Cyphellophoraceae</taxon>
        <taxon>Cyphellophora</taxon>
    </lineage>
</organism>
<dbReference type="OrthoDB" id="5840532at2759"/>
<dbReference type="Gene3D" id="2.60.120.10">
    <property type="entry name" value="Jelly Rolls"/>
    <property type="match status" value="1"/>
</dbReference>
<dbReference type="GeneID" id="28735726"/>
<dbReference type="STRING" id="1664694.A0A0N0NI26"/>
<dbReference type="VEuPathDB" id="FungiDB:AB675_3767"/>
<gene>
    <name evidence="1" type="ORF">AB675_3767</name>
</gene>
<dbReference type="InterPro" id="IPR014710">
    <property type="entry name" value="RmlC-like_jellyroll"/>
</dbReference>
<keyword evidence="2" id="KW-1185">Reference proteome</keyword>
<dbReference type="InterPro" id="IPR047142">
    <property type="entry name" value="OryJ/VirC-like"/>
</dbReference>
<proteinExistence type="predicted"/>
<dbReference type="Proteomes" id="UP000038010">
    <property type="component" value="Unassembled WGS sequence"/>
</dbReference>
<protein>
    <recommendedName>
        <fullName evidence="3">Cupin 2 conserved barrel domain-containing protein</fullName>
    </recommendedName>
</protein>
<comment type="caution">
    <text evidence="1">The sequence shown here is derived from an EMBL/GenBank/DDBJ whole genome shotgun (WGS) entry which is preliminary data.</text>
</comment>